<sequence>MQSSEAHFRTRRIEIPIGYMKEMVGRIFDELSAGVEDSYREITGLGQPRSIVSMYAPTSMPLLPGGIRGSSKEIVHRTVLPFGVVETGEAWWQDWHNYSGQSLRGSADNTVVERYGLEICDLKTNTFYAQQILRRHVEKHRVVYAWNAYIEPFSFKGKRVSGIYYLEQSNVLIKPENQESLDNEALSLMLSREVITPHFLDLKLKDDPKMTAVTSFLLSSMSPYTKARSEMVESMLVDKVLQKRQRTIET</sequence>
<dbReference type="PANTHER" id="PTHR35796:SF3">
    <property type="entry name" value="BHLH DOMAIN-CONTAINING PROTEIN"/>
    <property type="match status" value="1"/>
</dbReference>
<accession>A0A9W6TN95</accession>
<dbReference type="EMBL" id="BSXW01000254">
    <property type="protein sequence ID" value="GMF16531.1"/>
    <property type="molecule type" value="Genomic_DNA"/>
</dbReference>
<dbReference type="Proteomes" id="UP001165083">
    <property type="component" value="Unassembled WGS sequence"/>
</dbReference>
<name>A0A9W6TN95_9STRA</name>
<protein>
    <submittedName>
        <fullName evidence="1">Unnamed protein product</fullName>
    </submittedName>
</protein>
<keyword evidence="2" id="KW-1185">Reference proteome</keyword>
<dbReference type="PANTHER" id="PTHR35796">
    <property type="entry name" value="HYPOTHETICAL CYTOSOLIC PROTEIN"/>
    <property type="match status" value="1"/>
</dbReference>
<organism evidence="1 2">
    <name type="scientific">Phytophthora lilii</name>
    <dbReference type="NCBI Taxonomy" id="2077276"/>
    <lineage>
        <taxon>Eukaryota</taxon>
        <taxon>Sar</taxon>
        <taxon>Stramenopiles</taxon>
        <taxon>Oomycota</taxon>
        <taxon>Peronosporomycetes</taxon>
        <taxon>Peronosporales</taxon>
        <taxon>Peronosporaceae</taxon>
        <taxon>Phytophthora</taxon>
    </lineage>
</organism>
<comment type="caution">
    <text evidence="1">The sequence shown here is derived from an EMBL/GenBank/DDBJ whole genome shotgun (WGS) entry which is preliminary data.</text>
</comment>
<reference evidence="1" key="1">
    <citation type="submission" date="2023-04" db="EMBL/GenBank/DDBJ databases">
        <title>Phytophthora lilii NBRC 32176.</title>
        <authorList>
            <person name="Ichikawa N."/>
            <person name="Sato H."/>
            <person name="Tonouchi N."/>
        </authorList>
    </citation>
    <scope>NUCLEOTIDE SEQUENCE</scope>
    <source>
        <strain evidence="1">NBRC 32176</strain>
    </source>
</reference>
<dbReference type="OrthoDB" id="117402at2759"/>
<dbReference type="AlphaFoldDB" id="A0A9W6TN95"/>
<proteinExistence type="predicted"/>
<gene>
    <name evidence="1" type="ORF">Plil01_000590900</name>
</gene>
<evidence type="ECO:0000313" key="2">
    <source>
        <dbReference type="Proteomes" id="UP001165083"/>
    </source>
</evidence>
<evidence type="ECO:0000313" key="1">
    <source>
        <dbReference type="EMBL" id="GMF16531.1"/>
    </source>
</evidence>